<reference evidence="2 3" key="1">
    <citation type="submission" date="2016-11" db="EMBL/GenBank/DDBJ databases">
        <title>The macronuclear genome of Stentor coeruleus: a giant cell with tiny introns.</title>
        <authorList>
            <person name="Slabodnick M."/>
            <person name="Ruby J.G."/>
            <person name="Reiff S.B."/>
            <person name="Swart E.C."/>
            <person name="Gosai S."/>
            <person name="Prabakaran S."/>
            <person name="Witkowska E."/>
            <person name="Larue G.E."/>
            <person name="Fisher S."/>
            <person name="Freeman R.M."/>
            <person name="Gunawardena J."/>
            <person name="Chu W."/>
            <person name="Stover N.A."/>
            <person name="Gregory B.D."/>
            <person name="Nowacki M."/>
            <person name="Derisi J."/>
            <person name="Roy S.W."/>
            <person name="Marshall W.F."/>
            <person name="Sood P."/>
        </authorList>
    </citation>
    <scope>NUCLEOTIDE SEQUENCE [LARGE SCALE GENOMIC DNA]</scope>
    <source>
        <strain evidence="2">WM001</strain>
    </source>
</reference>
<keyword evidence="3" id="KW-1185">Reference proteome</keyword>
<feature type="region of interest" description="Disordered" evidence="1">
    <location>
        <begin position="1"/>
        <end position="22"/>
    </location>
</feature>
<gene>
    <name evidence="2" type="ORF">SteCoe_3829</name>
</gene>
<dbReference type="AlphaFoldDB" id="A0A1R2CW64"/>
<evidence type="ECO:0000256" key="1">
    <source>
        <dbReference type="SAM" id="MobiDB-lite"/>
    </source>
</evidence>
<dbReference type="EMBL" id="MPUH01000046">
    <property type="protein sequence ID" value="OMJ93249.1"/>
    <property type="molecule type" value="Genomic_DNA"/>
</dbReference>
<dbReference type="Proteomes" id="UP000187209">
    <property type="component" value="Unassembled WGS sequence"/>
</dbReference>
<proteinExistence type="predicted"/>
<organism evidence="2 3">
    <name type="scientific">Stentor coeruleus</name>
    <dbReference type="NCBI Taxonomy" id="5963"/>
    <lineage>
        <taxon>Eukaryota</taxon>
        <taxon>Sar</taxon>
        <taxon>Alveolata</taxon>
        <taxon>Ciliophora</taxon>
        <taxon>Postciliodesmatophora</taxon>
        <taxon>Heterotrichea</taxon>
        <taxon>Heterotrichida</taxon>
        <taxon>Stentoridae</taxon>
        <taxon>Stentor</taxon>
    </lineage>
</organism>
<accession>A0A1R2CW64</accession>
<comment type="caution">
    <text evidence="2">The sequence shown here is derived from an EMBL/GenBank/DDBJ whole genome shotgun (WGS) entry which is preliminary data.</text>
</comment>
<name>A0A1R2CW64_9CILI</name>
<evidence type="ECO:0000313" key="3">
    <source>
        <dbReference type="Proteomes" id="UP000187209"/>
    </source>
</evidence>
<sequence length="276" mass="31800">MRPTSAHPLARSQSHNAIKWTPGRPLTDLTYQAHNENQSNKELIAELSLDSPHAKLPKESLGSRLSNTVTRPQTAILKARPTFKINTLVMPKSSTSQYIDNKKERIDLIKKLQKLCNTRSLKLFEDNIKDEYIPKIEYQNTLAIEVKRIWDKNDQLSYQNKFSDSTKSEDMKNQIRKIRPLSAAKNCKSFHHINHIFIPGLDKINSDSLPIIPESRDKGMDSLGIESSELKFFKKPCDIKVFNFNMKEKPPISGFKGKLVKKKRRRITISFKKPTE</sequence>
<evidence type="ECO:0000313" key="2">
    <source>
        <dbReference type="EMBL" id="OMJ93249.1"/>
    </source>
</evidence>
<protein>
    <submittedName>
        <fullName evidence="2">Uncharacterized protein</fullName>
    </submittedName>
</protein>